<evidence type="ECO:0000256" key="4">
    <source>
        <dbReference type="ARBA" id="ARBA00022825"/>
    </source>
</evidence>
<feature type="active site" description="Charge relay system" evidence="7">
    <location>
        <position position="329"/>
    </location>
</feature>
<protein>
    <recommendedName>
        <fullName evidence="14">Peptidase S1A alpha-lytic prodomain domain-containing protein</fullName>
    </recommendedName>
</protein>
<evidence type="ECO:0000256" key="1">
    <source>
        <dbReference type="ARBA" id="ARBA00022670"/>
    </source>
</evidence>
<reference evidence="12 13" key="1">
    <citation type="journal article" date="2015" name="Genome Announc.">
        <title>Draft Genome Sequence and Gene Annotation of the Entomopathogenic Fungus Verticillium hemipterigenum.</title>
        <authorList>
            <person name="Horn F."/>
            <person name="Habel A."/>
            <person name="Scharf D.H."/>
            <person name="Dworschak J."/>
            <person name="Brakhage A.A."/>
            <person name="Guthke R."/>
            <person name="Hertweck C."/>
            <person name="Linde J."/>
        </authorList>
    </citation>
    <scope>NUCLEOTIDE SEQUENCE [LARGE SCALE GENOMIC DNA]</scope>
</reference>
<organism evidence="12 13">
    <name type="scientific">[Torrubiella] hemipterigena</name>
    <dbReference type="NCBI Taxonomy" id="1531966"/>
    <lineage>
        <taxon>Eukaryota</taxon>
        <taxon>Fungi</taxon>
        <taxon>Dikarya</taxon>
        <taxon>Ascomycota</taxon>
        <taxon>Pezizomycotina</taxon>
        <taxon>Sordariomycetes</taxon>
        <taxon>Hypocreomycetidae</taxon>
        <taxon>Hypocreales</taxon>
        <taxon>Clavicipitaceae</taxon>
        <taxon>Clavicipitaceae incertae sedis</taxon>
        <taxon>'Torrubiella' clade</taxon>
    </lineage>
</organism>
<keyword evidence="6 8" id="KW-1015">Disulfide bond</keyword>
<evidence type="ECO:0000256" key="3">
    <source>
        <dbReference type="ARBA" id="ARBA00022801"/>
    </source>
</evidence>
<dbReference type="AlphaFoldDB" id="A0A0A1THQ0"/>
<dbReference type="InterPro" id="IPR001254">
    <property type="entry name" value="Trypsin_dom"/>
</dbReference>
<proteinExistence type="predicted"/>
<dbReference type="Gene3D" id="3.30.300.50">
    <property type="match status" value="2"/>
</dbReference>
<dbReference type="GO" id="GO:0006508">
    <property type="term" value="P:proteolysis"/>
    <property type="evidence" value="ECO:0007669"/>
    <property type="project" value="UniProtKB-KW"/>
</dbReference>
<gene>
    <name evidence="12" type="ORF">VHEMI05864</name>
</gene>
<dbReference type="Pfam" id="PF00089">
    <property type="entry name" value="Trypsin"/>
    <property type="match status" value="1"/>
</dbReference>
<dbReference type="InterPro" id="IPR004236">
    <property type="entry name" value="Pept_S1_alpha_lytic"/>
</dbReference>
<dbReference type="PIRSF" id="PIRSF001134">
    <property type="entry name" value="Streptogrisin"/>
    <property type="match status" value="1"/>
</dbReference>
<dbReference type="InterPro" id="IPR043504">
    <property type="entry name" value="Peptidase_S1_PA_chymotrypsin"/>
</dbReference>
<evidence type="ECO:0000256" key="2">
    <source>
        <dbReference type="ARBA" id="ARBA00022729"/>
    </source>
</evidence>
<feature type="chain" id="PRO_5001990244" description="Peptidase S1A alpha-lytic prodomain domain-containing protein" evidence="9">
    <location>
        <begin position="20"/>
        <end position="376"/>
    </location>
</feature>
<dbReference type="CDD" id="cd21112">
    <property type="entry name" value="alphaLP-like"/>
    <property type="match status" value="1"/>
</dbReference>
<feature type="signal peptide" evidence="9">
    <location>
        <begin position="1"/>
        <end position="19"/>
    </location>
</feature>
<dbReference type="InterPro" id="IPR001316">
    <property type="entry name" value="Pept_S1A_streptogrisin"/>
</dbReference>
<keyword evidence="3" id="KW-0378">Hydrolase</keyword>
<accession>A0A0A1THQ0</accession>
<evidence type="ECO:0000259" key="10">
    <source>
        <dbReference type="Pfam" id="PF00089"/>
    </source>
</evidence>
<dbReference type="Gene3D" id="2.40.10.10">
    <property type="entry name" value="Trypsin-like serine proteases"/>
    <property type="match status" value="2"/>
</dbReference>
<dbReference type="HOGENOM" id="CLU_030648_2_0_1"/>
<evidence type="ECO:0000256" key="6">
    <source>
        <dbReference type="ARBA" id="ARBA00023157"/>
    </source>
</evidence>
<feature type="domain" description="Peptidase S1A alpha-lytic prodomain" evidence="11">
    <location>
        <begin position="109"/>
        <end position="171"/>
    </location>
</feature>
<dbReference type="GO" id="GO:0005576">
    <property type="term" value="C:extracellular region"/>
    <property type="evidence" value="ECO:0007669"/>
    <property type="project" value="InterPro"/>
</dbReference>
<dbReference type="Proteomes" id="UP000039046">
    <property type="component" value="Unassembled WGS sequence"/>
</dbReference>
<dbReference type="InterPro" id="IPR035070">
    <property type="entry name" value="Streptogrisin_prodomain"/>
</dbReference>
<feature type="active site" description="Charge relay system" evidence="7">
    <location>
        <position position="218"/>
    </location>
</feature>
<keyword evidence="1" id="KW-0645">Protease</keyword>
<name>A0A0A1THQ0_9HYPO</name>
<dbReference type="OrthoDB" id="3762657at2759"/>
<evidence type="ECO:0000256" key="7">
    <source>
        <dbReference type="PIRSR" id="PIRSR001134-1"/>
    </source>
</evidence>
<feature type="domain" description="Peptidase S1" evidence="10">
    <location>
        <begin position="204"/>
        <end position="365"/>
    </location>
</feature>
<dbReference type="InterPro" id="IPR009003">
    <property type="entry name" value="Peptidase_S1_PA"/>
</dbReference>
<feature type="disulfide bond" evidence="8">
    <location>
        <begin position="286"/>
        <end position="296"/>
    </location>
</feature>
<dbReference type="Pfam" id="PF02983">
    <property type="entry name" value="Pro_Al_protease"/>
    <property type="match status" value="1"/>
</dbReference>
<evidence type="ECO:0000313" key="12">
    <source>
        <dbReference type="EMBL" id="CEJ90055.1"/>
    </source>
</evidence>
<evidence type="ECO:0008006" key="14">
    <source>
        <dbReference type="Google" id="ProtNLM"/>
    </source>
</evidence>
<dbReference type="PRINTS" id="PR00861">
    <property type="entry name" value="ALYTICPTASE"/>
</dbReference>
<evidence type="ECO:0000256" key="8">
    <source>
        <dbReference type="PIRSR" id="PIRSR001134-2"/>
    </source>
</evidence>
<keyword evidence="13" id="KW-1185">Reference proteome</keyword>
<feature type="active site" description="Charge relay system" evidence="7">
    <location>
        <position position="247"/>
    </location>
</feature>
<keyword evidence="2 9" id="KW-0732">Signal</keyword>
<evidence type="ECO:0000256" key="9">
    <source>
        <dbReference type="SAM" id="SignalP"/>
    </source>
</evidence>
<feature type="disulfide bond" evidence="8">
    <location>
        <begin position="203"/>
        <end position="219"/>
    </location>
</feature>
<keyword evidence="5" id="KW-0865">Zymogen</keyword>
<dbReference type="EMBL" id="CDHN01000003">
    <property type="protein sequence ID" value="CEJ90055.1"/>
    <property type="molecule type" value="Genomic_DNA"/>
</dbReference>
<dbReference type="SUPFAM" id="SSF50494">
    <property type="entry name" value="Trypsin-like serine proteases"/>
    <property type="match status" value="1"/>
</dbReference>
<evidence type="ECO:0000256" key="5">
    <source>
        <dbReference type="ARBA" id="ARBA00023145"/>
    </source>
</evidence>
<evidence type="ECO:0000313" key="13">
    <source>
        <dbReference type="Proteomes" id="UP000039046"/>
    </source>
</evidence>
<keyword evidence="4" id="KW-0720">Serine protease</keyword>
<dbReference type="GO" id="GO:0004252">
    <property type="term" value="F:serine-type endopeptidase activity"/>
    <property type="evidence" value="ECO:0007669"/>
    <property type="project" value="InterPro"/>
</dbReference>
<evidence type="ECO:0000259" key="11">
    <source>
        <dbReference type="Pfam" id="PF02983"/>
    </source>
</evidence>
<sequence length="376" mass="38325">MELTKFLSFLAAVLPVAYGAPTQAVNELHPDILAAMQRDFGLNAEQATARVAQDIQASSLIEKLRGSAGPSFAGGWIDGGKAVIGVTDQAMADQITAQGGVPVVMKTPLAKLEAAKTAIDNIFLGGGAKRSANDAVAAFYVDEAANKVVFEALASGHGQAADLAKQAGLDASQYAIKTVSEMPTVRITIKGGDAYHINNQFVCSVGFSVNGGFVSAGHCGKKGADVETTSGAHLGTFAQSVFPGNADMSYIKTIAGTKLTGYINGYGHADYPVRGHQESAVGASVCRSGQTTGVHCGTIQRKNATVNYGADGSVTGLTQTNACADHGDSGGGWFSGTQAQGVTSGGSGNCKGGAATTYFQPVNEILSTYGLTLVTA</sequence>
<feature type="disulfide bond" evidence="8">
    <location>
        <begin position="323"/>
        <end position="350"/>
    </location>
</feature>